<keyword evidence="2" id="KW-1185">Reference proteome</keyword>
<gene>
    <name evidence="1" type="ORF">DN745_00140</name>
</gene>
<dbReference type="AlphaFoldDB" id="A0A2Z4FGU3"/>
<dbReference type="Proteomes" id="UP000249799">
    <property type="component" value="Chromosome"/>
</dbReference>
<dbReference type="PROSITE" id="PS51257">
    <property type="entry name" value="PROKAR_LIPOPROTEIN"/>
    <property type="match status" value="1"/>
</dbReference>
<sequence length="642" mass="69460">MNCSKTPGSIRYFAMTLAAAFACLAGVSTASALNIESSTLDASVSVEPTSKFITGLNNDTRDILLGREQCQSLWTGDNDLRISYNFISSVSPNRCIGATPCIDRIMFFAVPADETPQDFTCTPDNTRNCVDIADINWFKRENETERGLDIVIPFRRMVKEAVAELDASNNVALIENVDDCNQEGSASVNQQYFLRIFMKNIGINSDQKELSDARIEIDTLRPNGPSEISQIAVTERSIYATWTQSNVTKIKDYKAYWSATDFSGMTIAEIEASDTIYSRVINLDNPDPSGSEYSGSATITQLPADANGKLFVAISSRDLAENASEPTFPGEELDPNGEGFEIVEVTDFWEHYHDAGGNERGGCSVAPSAGGALPGGLLFAFAGLGVLAFRRRRPGNAKSLAPYLVALVAMGGATAVSANAYAESDIHGISEVRVGIYYPGIDEEAGLSGTPFADTFGDSNRVVGEYEMGVHLLQGFGALGVSGRIGYTNFSGDVLVGDTSDGSATSSDSIGEKTEFMLIPMGLSLYYRFDILEKFWSIPLVPVVKGGVDYVFWSTGSSSGTTSTYQGNKGNGATAGWHVAGALHLWLDWIEPESAAGFDRTWGINNSYLFAEYSMRQIDDFGSDESFNLSDDLWVFGVAFEY</sequence>
<proteinExistence type="predicted"/>
<dbReference type="OrthoDB" id="5381597at2"/>
<dbReference type="KEGG" id="bsed:DN745_00140"/>
<dbReference type="RefSeq" id="WP_111331037.1">
    <property type="nucleotide sequence ID" value="NZ_CP030032.1"/>
</dbReference>
<protein>
    <submittedName>
        <fullName evidence="1">Uncharacterized protein</fullName>
    </submittedName>
</protein>
<dbReference type="EMBL" id="CP030032">
    <property type="protein sequence ID" value="AWV87826.1"/>
    <property type="molecule type" value="Genomic_DNA"/>
</dbReference>
<organism evidence="1 2">
    <name type="scientific">Bradymonas sediminis</name>
    <dbReference type="NCBI Taxonomy" id="1548548"/>
    <lineage>
        <taxon>Bacteria</taxon>
        <taxon>Deltaproteobacteria</taxon>
        <taxon>Bradymonadales</taxon>
        <taxon>Bradymonadaceae</taxon>
        <taxon>Bradymonas</taxon>
    </lineage>
</organism>
<dbReference type="InterPro" id="IPR024038">
    <property type="entry name" value="MYXO-CTERM"/>
</dbReference>
<dbReference type="NCBIfam" id="TIGR03901">
    <property type="entry name" value="MYXO-CTERM"/>
    <property type="match status" value="1"/>
</dbReference>
<evidence type="ECO:0000313" key="2">
    <source>
        <dbReference type="Proteomes" id="UP000249799"/>
    </source>
</evidence>
<accession>A0A2Z4FGU3</accession>
<evidence type="ECO:0000313" key="1">
    <source>
        <dbReference type="EMBL" id="AWV87826.1"/>
    </source>
</evidence>
<reference evidence="1 2" key="1">
    <citation type="submission" date="2018-06" db="EMBL/GenBank/DDBJ databases">
        <title>Lujinxingia sediminis gen. nov. sp. nov., a new facultative anaerobic member of the class Deltaproteobacteria, and proposal of Lujinxingaceae fam. nov.</title>
        <authorList>
            <person name="Guo L.-Y."/>
            <person name="Li C.-M."/>
            <person name="Wang S."/>
            <person name="Du Z.-J."/>
        </authorList>
    </citation>
    <scope>NUCLEOTIDE SEQUENCE [LARGE SCALE GENOMIC DNA]</scope>
    <source>
        <strain evidence="1 2">FA350</strain>
    </source>
</reference>
<name>A0A2Z4FGU3_9DELT</name>
<dbReference type="NCBIfam" id="NF040596">
    <property type="entry name" value="MXAN_2562_fam"/>
    <property type="match status" value="1"/>
</dbReference>